<reference evidence="1 2" key="1">
    <citation type="submission" date="2016-10" db="EMBL/GenBank/DDBJ databases">
        <authorList>
            <person name="de Groot N.N."/>
        </authorList>
    </citation>
    <scope>NUCLEOTIDE SEQUENCE [LARGE SCALE GENOMIC DNA]</scope>
    <source>
        <strain evidence="1 2">DSM 13760</strain>
    </source>
</reference>
<evidence type="ECO:0000313" key="1">
    <source>
        <dbReference type="EMBL" id="SER79830.1"/>
    </source>
</evidence>
<sequence>MVCFFKVVVTNEFRTLLYQSLNVLKLVRIDKISTLQQLKE</sequence>
<organism evidence="1 2">
    <name type="scientific">Isobaculum melis</name>
    <dbReference type="NCBI Taxonomy" id="142588"/>
    <lineage>
        <taxon>Bacteria</taxon>
        <taxon>Bacillati</taxon>
        <taxon>Bacillota</taxon>
        <taxon>Bacilli</taxon>
        <taxon>Lactobacillales</taxon>
        <taxon>Carnobacteriaceae</taxon>
        <taxon>Isobaculum</taxon>
    </lineage>
</organism>
<proteinExistence type="predicted"/>
<accession>A0A1H9S4B5</accession>
<name>A0A1H9S4B5_9LACT</name>
<gene>
    <name evidence="1" type="ORF">SAMN04488559_10690</name>
</gene>
<evidence type="ECO:0000313" key="2">
    <source>
        <dbReference type="Proteomes" id="UP000198948"/>
    </source>
</evidence>
<dbReference type="EMBL" id="FOHA01000006">
    <property type="protein sequence ID" value="SER79830.1"/>
    <property type="molecule type" value="Genomic_DNA"/>
</dbReference>
<dbReference type="Proteomes" id="UP000198948">
    <property type="component" value="Unassembled WGS sequence"/>
</dbReference>
<keyword evidence="2" id="KW-1185">Reference proteome</keyword>
<dbReference type="AlphaFoldDB" id="A0A1H9S4B5"/>
<protein>
    <submittedName>
        <fullName evidence="1">Uncharacterized protein</fullName>
    </submittedName>
</protein>